<proteinExistence type="predicted"/>
<keyword evidence="3" id="KW-1185">Reference proteome</keyword>
<reference evidence="2 3" key="1">
    <citation type="submission" date="2018-10" db="EMBL/GenBank/DDBJ databases">
        <title>Robbsia sp. DHC34, isolated from soil.</title>
        <authorList>
            <person name="Gao Z.-H."/>
            <person name="Qiu L.-H."/>
        </authorList>
    </citation>
    <scope>NUCLEOTIDE SEQUENCE [LARGE SCALE GENOMIC DNA]</scope>
    <source>
        <strain evidence="2 3">DHC34</strain>
    </source>
</reference>
<dbReference type="AlphaFoldDB" id="A0A494Y2S8"/>
<gene>
    <name evidence="2" type="ORF">D7S86_13390</name>
</gene>
<dbReference type="Proteomes" id="UP000270342">
    <property type="component" value="Unassembled WGS sequence"/>
</dbReference>
<comment type="caution">
    <text evidence="2">The sequence shown here is derived from an EMBL/GenBank/DDBJ whole genome shotgun (WGS) entry which is preliminary data.</text>
</comment>
<feature type="region of interest" description="Disordered" evidence="1">
    <location>
        <begin position="1"/>
        <end position="63"/>
    </location>
</feature>
<feature type="compositionally biased region" description="Basic and acidic residues" evidence="1">
    <location>
        <begin position="7"/>
        <end position="16"/>
    </location>
</feature>
<evidence type="ECO:0000313" key="3">
    <source>
        <dbReference type="Proteomes" id="UP000270342"/>
    </source>
</evidence>
<dbReference type="EMBL" id="RBZU01000005">
    <property type="protein sequence ID" value="RKP54642.1"/>
    <property type="molecule type" value="Genomic_DNA"/>
</dbReference>
<organism evidence="2 3">
    <name type="scientific">Pararobbsia silviterrae</name>
    <dbReference type="NCBI Taxonomy" id="1792498"/>
    <lineage>
        <taxon>Bacteria</taxon>
        <taxon>Pseudomonadati</taxon>
        <taxon>Pseudomonadota</taxon>
        <taxon>Betaproteobacteria</taxon>
        <taxon>Burkholderiales</taxon>
        <taxon>Burkholderiaceae</taxon>
        <taxon>Pararobbsia</taxon>
    </lineage>
</organism>
<evidence type="ECO:0000313" key="2">
    <source>
        <dbReference type="EMBL" id="RKP54642.1"/>
    </source>
</evidence>
<name>A0A494Y2S8_9BURK</name>
<protein>
    <submittedName>
        <fullName evidence="2">Uncharacterized protein</fullName>
    </submittedName>
</protein>
<evidence type="ECO:0000256" key="1">
    <source>
        <dbReference type="SAM" id="MobiDB-lite"/>
    </source>
</evidence>
<accession>A0A494Y2S8</accession>
<sequence length="63" mass="6588">MSAAWHDAAHGSAHEPPHHRKHEPVRATADPRPAAGAGTDSNTPLHQACRAAHRRSGIAASPC</sequence>